<evidence type="ECO:0000313" key="11">
    <source>
        <dbReference type="Proteomes" id="UP001605036"/>
    </source>
</evidence>
<keyword evidence="4 8" id="KW-0732">Signal</keyword>
<reference evidence="10 11" key="1">
    <citation type="submission" date="2024-09" db="EMBL/GenBank/DDBJ databases">
        <title>Chromosome-scale assembly of Riccia fluitans.</title>
        <authorList>
            <person name="Paukszto L."/>
            <person name="Sawicki J."/>
            <person name="Karawczyk K."/>
            <person name="Piernik-Szablinska J."/>
            <person name="Szczecinska M."/>
            <person name="Mazdziarz M."/>
        </authorList>
    </citation>
    <scope>NUCLEOTIDE SEQUENCE [LARGE SCALE GENOMIC DNA]</scope>
    <source>
        <strain evidence="10">Rf_01</strain>
        <tissue evidence="10">Aerial parts of the thallus</tissue>
    </source>
</reference>
<feature type="signal peptide" evidence="8">
    <location>
        <begin position="1"/>
        <end position="29"/>
    </location>
</feature>
<dbReference type="PANTHER" id="PTHR32382">
    <property type="entry name" value="FASCICLIN-LIKE ARABINOGALACTAN PROTEIN"/>
    <property type="match status" value="1"/>
</dbReference>
<gene>
    <name evidence="10" type="ORF">R1flu_016506</name>
</gene>
<evidence type="ECO:0000256" key="8">
    <source>
        <dbReference type="SAM" id="SignalP"/>
    </source>
</evidence>
<dbReference type="Proteomes" id="UP001605036">
    <property type="component" value="Unassembled WGS sequence"/>
</dbReference>
<evidence type="ECO:0000256" key="1">
    <source>
        <dbReference type="ARBA" id="ARBA00004609"/>
    </source>
</evidence>
<evidence type="ECO:0000259" key="9">
    <source>
        <dbReference type="PROSITE" id="PS50213"/>
    </source>
</evidence>
<dbReference type="GO" id="GO:0098552">
    <property type="term" value="C:side of membrane"/>
    <property type="evidence" value="ECO:0007669"/>
    <property type="project" value="UniProtKB-KW"/>
</dbReference>
<organism evidence="10 11">
    <name type="scientific">Riccia fluitans</name>
    <dbReference type="NCBI Taxonomy" id="41844"/>
    <lineage>
        <taxon>Eukaryota</taxon>
        <taxon>Viridiplantae</taxon>
        <taxon>Streptophyta</taxon>
        <taxon>Embryophyta</taxon>
        <taxon>Marchantiophyta</taxon>
        <taxon>Marchantiopsida</taxon>
        <taxon>Marchantiidae</taxon>
        <taxon>Marchantiales</taxon>
        <taxon>Ricciaceae</taxon>
        <taxon>Riccia</taxon>
    </lineage>
</organism>
<accession>A0ABD1YM82</accession>
<dbReference type="SMART" id="SM00554">
    <property type="entry name" value="FAS1"/>
    <property type="match status" value="2"/>
</dbReference>
<dbReference type="Gene3D" id="2.30.180.10">
    <property type="entry name" value="FAS1 domain"/>
    <property type="match status" value="2"/>
</dbReference>
<evidence type="ECO:0000256" key="6">
    <source>
        <dbReference type="ARBA" id="ARBA00023288"/>
    </source>
</evidence>
<comment type="caution">
    <text evidence="10">The sequence shown here is derived from an EMBL/GenBank/DDBJ whole genome shotgun (WGS) entry which is preliminary data.</text>
</comment>
<sequence>MGQGKPMGRGTTLLPLLITWCFMVASVQSTFNITTILDGYTNFSVLNRLLSSSGIATEINDRQSLTLLAVSDDTLNAFINSNQNADAVKVADLLRFHVLLQFFSMDQLKALPTTYFSSYTTLLQTTGKAIYNGEESKLNIYNTLQNGILIGPALPGAASNATVVANITSSGVDISIMQISNILIPVGFSINGGDLMQVLMGFYHYNTFIRLLNATGVTDALAAMQGQGLTVFAPTDAAFSALSKPVESLPEDEQKLLMEYHVIKSYLSLDSFKHLVDSPLQTLAATLATKGYKLSVTGLLLQTGIVNVTIGDVLEDANPVAMYSVDSVLLPADLFSAADVPPSETAPAPLPKTNSKSNGTTPQAPSSTGSPVPVKNGAPAASTGTSGSALVLLLSLVFLIM</sequence>
<evidence type="ECO:0000256" key="4">
    <source>
        <dbReference type="ARBA" id="ARBA00022729"/>
    </source>
</evidence>
<dbReference type="GO" id="GO:0005886">
    <property type="term" value="C:plasma membrane"/>
    <property type="evidence" value="ECO:0007669"/>
    <property type="project" value="UniProtKB-SubCell"/>
</dbReference>
<name>A0ABD1YM82_9MARC</name>
<dbReference type="Pfam" id="PF02469">
    <property type="entry name" value="Fasciclin"/>
    <property type="match status" value="2"/>
</dbReference>
<dbReference type="AlphaFoldDB" id="A0ABD1YM82"/>
<dbReference type="InterPro" id="IPR036378">
    <property type="entry name" value="FAS1_dom_sf"/>
</dbReference>
<proteinExistence type="predicted"/>
<keyword evidence="6" id="KW-0449">Lipoprotein</keyword>
<feature type="chain" id="PRO_5044786322" description="FAS1 domain-containing protein" evidence="8">
    <location>
        <begin position="30"/>
        <end position="401"/>
    </location>
</feature>
<evidence type="ECO:0000256" key="3">
    <source>
        <dbReference type="ARBA" id="ARBA00022622"/>
    </source>
</evidence>
<keyword evidence="3" id="KW-0325">Glycoprotein</keyword>
<dbReference type="InterPro" id="IPR033254">
    <property type="entry name" value="Plant_FLA"/>
</dbReference>
<evidence type="ECO:0000256" key="7">
    <source>
        <dbReference type="SAM" id="MobiDB-lite"/>
    </source>
</evidence>
<keyword evidence="2" id="KW-1003">Cell membrane</keyword>
<feature type="region of interest" description="Disordered" evidence="7">
    <location>
        <begin position="341"/>
        <end position="384"/>
    </location>
</feature>
<comment type="subcellular location">
    <subcellularLocation>
        <location evidence="1">Cell membrane</location>
        <topology evidence="1">Lipid-anchor</topology>
        <topology evidence="1">GPI-anchor</topology>
    </subcellularLocation>
</comment>
<evidence type="ECO:0000256" key="5">
    <source>
        <dbReference type="ARBA" id="ARBA00023136"/>
    </source>
</evidence>
<protein>
    <recommendedName>
        <fullName evidence="9">FAS1 domain-containing protein</fullName>
    </recommendedName>
</protein>
<keyword evidence="11" id="KW-1185">Reference proteome</keyword>
<dbReference type="InterPro" id="IPR000782">
    <property type="entry name" value="FAS1_domain"/>
</dbReference>
<feature type="domain" description="FAS1" evidence="9">
    <location>
        <begin position="30"/>
        <end position="183"/>
    </location>
</feature>
<feature type="compositionally biased region" description="Polar residues" evidence="7">
    <location>
        <begin position="352"/>
        <end position="370"/>
    </location>
</feature>
<keyword evidence="5" id="KW-0472">Membrane</keyword>
<dbReference type="PROSITE" id="PS50213">
    <property type="entry name" value="FAS1"/>
    <property type="match status" value="2"/>
</dbReference>
<keyword evidence="3" id="KW-0336">GPI-anchor</keyword>
<dbReference type="PANTHER" id="PTHR32382:SF0">
    <property type="entry name" value="FASCICLIN-LIKE ARABINOGALACTAN PROTEIN 4"/>
    <property type="match status" value="1"/>
</dbReference>
<feature type="domain" description="FAS1" evidence="9">
    <location>
        <begin position="192"/>
        <end position="329"/>
    </location>
</feature>
<evidence type="ECO:0000256" key="2">
    <source>
        <dbReference type="ARBA" id="ARBA00022475"/>
    </source>
</evidence>
<dbReference type="SUPFAM" id="SSF82153">
    <property type="entry name" value="FAS1 domain"/>
    <property type="match status" value="2"/>
</dbReference>
<dbReference type="EMBL" id="JBHFFA010000004">
    <property type="protein sequence ID" value="KAL2631820.1"/>
    <property type="molecule type" value="Genomic_DNA"/>
</dbReference>
<evidence type="ECO:0000313" key="10">
    <source>
        <dbReference type="EMBL" id="KAL2631820.1"/>
    </source>
</evidence>